<feature type="domain" description="Multidrug resistance protein MdtA-like barrel-sandwich hybrid" evidence="2">
    <location>
        <begin position="63"/>
        <end position="188"/>
    </location>
</feature>
<dbReference type="Proteomes" id="UP001262582">
    <property type="component" value="Unassembled WGS sequence"/>
</dbReference>
<dbReference type="Gene3D" id="2.40.50.100">
    <property type="match status" value="1"/>
</dbReference>
<dbReference type="InterPro" id="IPR058626">
    <property type="entry name" value="MdtA-like_b-barrel"/>
</dbReference>
<keyword evidence="5" id="KW-1185">Reference proteome</keyword>
<evidence type="ECO:0000313" key="4">
    <source>
        <dbReference type="EMBL" id="MDT0676407.1"/>
    </source>
</evidence>
<reference evidence="4 5" key="1">
    <citation type="submission" date="2023-09" db="EMBL/GenBank/DDBJ databases">
        <authorList>
            <person name="Rey-Velasco X."/>
        </authorList>
    </citation>
    <scope>NUCLEOTIDE SEQUENCE [LARGE SCALE GENOMIC DNA]</scope>
    <source>
        <strain evidence="4 5">F117</strain>
    </source>
</reference>
<dbReference type="Gene3D" id="2.40.30.170">
    <property type="match status" value="1"/>
</dbReference>
<dbReference type="PANTHER" id="PTHR30158">
    <property type="entry name" value="ACRA/E-RELATED COMPONENT OF DRUG EFFLUX TRANSPORTER"/>
    <property type="match status" value="1"/>
</dbReference>
<evidence type="ECO:0000259" key="2">
    <source>
        <dbReference type="Pfam" id="PF25917"/>
    </source>
</evidence>
<feature type="domain" description="Multidrug resistance protein MdtA-like beta-barrel" evidence="3">
    <location>
        <begin position="206"/>
        <end position="280"/>
    </location>
</feature>
<dbReference type="EMBL" id="JAVRHK010000004">
    <property type="protein sequence ID" value="MDT0676407.1"/>
    <property type="molecule type" value="Genomic_DNA"/>
</dbReference>
<sequence>MKNLFKYIAVTAGLVSIISCGDNQNPQQQAQGPAPFPVIEVPTRTITGYTSYPVNIEGTVTSGVRAKVSGYITDVVVDEGQEVRKGQTLFRLETESLSQEAEAAQASVNAAQVEVDKLKPLVEKNIISEVQLETAKANLQQAKSGYQSIAANIGYATIKSPIDGKIGAIPFREGALVSPNDPQPLTTVSQIDEVYAFFSMNEREYLNFIQEAEGESISEKIENFPPVQLQLVNGQIYEQEGEIQTVTGQVDPSTGTVSFRAIFPNPNQILANGNSGNIRIPKTYTDVPVVPESSSFEQQGKVYVYRVQGDSIAVSKVIEVRDRVQSLIVVASGVEAGDKIVAKGVGQLRNNTPIQPQPATFDSIANSLNPVFK</sequence>
<dbReference type="Gene3D" id="2.40.420.20">
    <property type="match status" value="1"/>
</dbReference>
<comment type="caution">
    <text evidence="4">The sequence shown here is derived from an EMBL/GenBank/DDBJ whole genome shotgun (WGS) entry which is preliminary data.</text>
</comment>
<dbReference type="PROSITE" id="PS51257">
    <property type="entry name" value="PROKAR_LIPOPROTEIN"/>
    <property type="match status" value="1"/>
</dbReference>
<dbReference type="InterPro" id="IPR058625">
    <property type="entry name" value="MdtA-like_BSH"/>
</dbReference>
<dbReference type="Pfam" id="PF25944">
    <property type="entry name" value="Beta-barrel_RND"/>
    <property type="match status" value="1"/>
</dbReference>
<comment type="similarity">
    <text evidence="1">Belongs to the membrane fusion protein (MFP) (TC 8.A.1) family.</text>
</comment>
<accession>A0ABU3D4F2</accession>
<evidence type="ECO:0000259" key="3">
    <source>
        <dbReference type="Pfam" id="PF25944"/>
    </source>
</evidence>
<dbReference type="Gene3D" id="1.10.287.470">
    <property type="entry name" value="Helix hairpin bin"/>
    <property type="match status" value="1"/>
</dbReference>
<evidence type="ECO:0000313" key="5">
    <source>
        <dbReference type="Proteomes" id="UP001262582"/>
    </source>
</evidence>
<dbReference type="RefSeq" id="WP_311502752.1">
    <property type="nucleotide sequence ID" value="NZ_JAVRHK010000004.1"/>
</dbReference>
<dbReference type="SUPFAM" id="SSF111369">
    <property type="entry name" value="HlyD-like secretion proteins"/>
    <property type="match status" value="1"/>
</dbReference>
<organism evidence="4 5">
    <name type="scientific">Autumnicola musiva</name>
    <dbReference type="NCBI Taxonomy" id="3075589"/>
    <lineage>
        <taxon>Bacteria</taxon>
        <taxon>Pseudomonadati</taxon>
        <taxon>Bacteroidota</taxon>
        <taxon>Flavobacteriia</taxon>
        <taxon>Flavobacteriales</taxon>
        <taxon>Flavobacteriaceae</taxon>
        <taxon>Autumnicola</taxon>
    </lineage>
</organism>
<proteinExistence type="inferred from homology"/>
<name>A0ABU3D4F2_9FLAO</name>
<dbReference type="Pfam" id="PF25917">
    <property type="entry name" value="BSH_RND"/>
    <property type="match status" value="1"/>
</dbReference>
<dbReference type="NCBIfam" id="TIGR01730">
    <property type="entry name" value="RND_mfp"/>
    <property type="match status" value="1"/>
</dbReference>
<protein>
    <submittedName>
        <fullName evidence="4">Efflux RND transporter periplasmic adaptor subunit</fullName>
    </submittedName>
</protein>
<evidence type="ECO:0000256" key="1">
    <source>
        <dbReference type="ARBA" id="ARBA00009477"/>
    </source>
</evidence>
<gene>
    <name evidence="4" type="ORF">RM539_07415</name>
</gene>
<dbReference type="InterPro" id="IPR006143">
    <property type="entry name" value="RND_pump_MFP"/>
</dbReference>
<dbReference type="PANTHER" id="PTHR30158:SF23">
    <property type="entry name" value="MULTIDRUG RESISTANCE PROTEIN MEXA"/>
    <property type="match status" value="1"/>
</dbReference>